<comment type="caution">
    <text evidence="1">The sequence shown here is derived from an EMBL/GenBank/DDBJ whole genome shotgun (WGS) entry which is preliminary data.</text>
</comment>
<protein>
    <submittedName>
        <fullName evidence="1">Thymidylate synthase</fullName>
    </submittedName>
</protein>
<keyword evidence="2" id="KW-1185">Reference proteome</keyword>
<dbReference type="RefSeq" id="WP_066464713.1">
    <property type="nucleotide sequence ID" value="NZ_MATO01000037.1"/>
</dbReference>
<evidence type="ECO:0000313" key="1">
    <source>
        <dbReference type="EMBL" id="OCS90462.1"/>
    </source>
</evidence>
<evidence type="ECO:0000313" key="2">
    <source>
        <dbReference type="Proteomes" id="UP000093482"/>
    </source>
</evidence>
<dbReference type="AlphaFoldDB" id="A0A1C0YTI6"/>
<gene>
    <name evidence="1" type="ORF">A6K76_11390</name>
</gene>
<accession>A0A1C0YTI6</accession>
<dbReference type="Proteomes" id="UP000093482">
    <property type="component" value="Unassembled WGS sequence"/>
</dbReference>
<name>A0A1C0YTI6_9BACL</name>
<proteinExistence type="predicted"/>
<dbReference type="OrthoDB" id="2736142at2"/>
<organism evidence="1 2">
    <name type="scientific">Caryophanon latum</name>
    <dbReference type="NCBI Taxonomy" id="33977"/>
    <lineage>
        <taxon>Bacteria</taxon>
        <taxon>Bacillati</taxon>
        <taxon>Bacillota</taxon>
        <taxon>Bacilli</taxon>
        <taxon>Bacillales</taxon>
        <taxon>Caryophanaceae</taxon>
        <taxon>Caryophanon</taxon>
    </lineage>
</organism>
<sequence length="69" mass="7818">MYVVFVDVQSGAELLTTVSQDVAGLLAACQGENVTFPFGTYQYEFHSLDHYEEDGVFKQELVVYFKQQS</sequence>
<reference evidence="1 2" key="1">
    <citation type="submission" date="2016-07" db="EMBL/GenBank/DDBJ databases">
        <title>Caryophanon latum genome sequencing.</title>
        <authorList>
            <person name="Verma A."/>
            <person name="Pal Y."/>
            <person name="Krishnamurthi S."/>
        </authorList>
    </citation>
    <scope>NUCLEOTIDE SEQUENCE [LARGE SCALE GENOMIC DNA]</scope>
    <source>
        <strain evidence="1 2">DSM 14151</strain>
    </source>
</reference>
<dbReference type="EMBL" id="MATO01000037">
    <property type="protein sequence ID" value="OCS90462.1"/>
    <property type="molecule type" value="Genomic_DNA"/>
</dbReference>